<dbReference type="Proteomes" id="UP000444174">
    <property type="component" value="Unassembled WGS sequence"/>
</dbReference>
<evidence type="ECO:0000256" key="5">
    <source>
        <dbReference type="ARBA" id="ARBA00022475"/>
    </source>
</evidence>
<feature type="transmembrane region" description="Helical" evidence="9">
    <location>
        <begin position="160"/>
        <end position="181"/>
    </location>
</feature>
<keyword evidence="7 9" id="KW-1133">Transmembrane helix</keyword>
<feature type="transmembrane region" description="Helical" evidence="9">
    <location>
        <begin position="96"/>
        <end position="120"/>
    </location>
</feature>
<keyword evidence="6 9" id="KW-0812">Transmembrane</keyword>
<name>A0A843YH90_9RHOB</name>
<evidence type="ECO:0000256" key="7">
    <source>
        <dbReference type="ARBA" id="ARBA00022989"/>
    </source>
</evidence>
<dbReference type="Pfam" id="PF00528">
    <property type="entry name" value="BPD_transp_1"/>
    <property type="match status" value="1"/>
</dbReference>
<accession>A0A843YH90</accession>
<comment type="function">
    <text evidence="10">Part of the ABC transporter complex UgpBAEC involved in sn-glycerol-3-phosphate (G3P) import. Probably responsible for the translocation of the substrate across the membrane.</text>
</comment>
<dbReference type="EMBL" id="WIBF01000004">
    <property type="protein sequence ID" value="MQQ08613.1"/>
    <property type="molecule type" value="Genomic_DNA"/>
</dbReference>
<feature type="transmembrane region" description="Helical" evidence="9">
    <location>
        <begin position="202"/>
        <end position="227"/>
    </location>
</feature>
<reference evidence="12 13" key="1">
    <citation type="submission" date="2019-10" db="EMBL/GenBank/DDBJ databases">
        <title>Epibacterium sp. nov., isolated from seawater.</title>
        <authorList>
            <person name="Zhang X."/>
            <person name="Li N."/>
        </authorList>
    </citation>
    <scope>NUCLEOTIDE SEQUENCE [LARGE SCALE GENOMIC DNA]</scope>
    <source>
        <strain evidence="12 13">SM1979</strain>
    </source>
</reference>
<keyword evidence="13" id="KW-1185">Reference proteome</keyword>
<comment type="caution">
    <text evidence="12">The sequence shown here is derived from an EMBL/GenBank/DDBJ whole genome shotgun (WGS) entry which is preliminary data.</text>
</comment>
<proteinExistence type="inferred from homology"/>
<feature type="transmembrane region" description="Helical" evidence="9">
    <location>
        <begin position="127"/>
        <end position="148"/>
    </location>
</feature>
<evidence type="ECO:0000256" key="10">
    <source>
        <dbReference type="RuleBase" id="RU363056"/>
    </source>
</evidence>
<dbReference type="Gene3D" id="1.10.3720.10">
    <property type="entry name" value="MetI-like"/>
    <property type="match status" value="1"/>
</dbReference>
<evidence type="ECO:0000256" key="8">
    <source>
        <dbReference type="ARBA" id="ARBA00023136"/>
    </source>
</evidence>
<dbReference type="InterPro" id="IPR000515">
    <property type="entry name" value="MetI-like"/>
</dbReference>
<evidence type="ECO:0000256" key="9">
    <source>
        <dbReference type="RuleBase" id="RU363032"/>
    </source>
</evidence>
<dbReference type="InterPro" id="IPR035906">
    <property type="entry name" value="MetI-like_sf"/>
</dbReference>
<keyword evidence="4 9" id="KW-0813">Transport</keyword>
<protein>
    <recommendedName>
        <fullName evidence="3 10">sn-glycerol-3-phosphate transport system permease protein UgpE</fullName>
    </recommendedName>
</protein>
<evidence type="ECO:0000256" key="6">
    <source>
        <dbReference type="ARBA" id="ARBA00022692"/>
    </source>
</evidence>
<dbReference type="GO" id="GO:0005886">
    <property type="term" value="C:plasma membrane"/>
    <property type="evidence" value="ECO:0007669"/>
    <property type="project" value="UniProtKB-SubCell"/>
</dbReference>
<dbReference type="AlphaFoldDB" id="A0A843YH90"/>
<evidence type="ECO:0000313" key="12">
    <source>
        <dbReference type="EMBL" id="MQQ08613.1"/>
    </source>
</evidence>
<dbReference type="PROSITE" id="PS50928">
    <property type="entry name" value="ABC_TM1"/>
    <property type="match status" value="1"/>
</dbReference>
<evidence type="ECO:0000259" key="11">
    <source>
        <dbReference type="PROSITE" id="PS50928"/>
    </source>
</evidence>
<dbReference type="RefSeq" id="WP_153215547.1">
    <property type="nucleotide sequence ID" value="NZ_WIBF01000004.1"/>
</dbReference>
<dbReference type="GO" id="GO:0055085">
    <property type="term" value="P:transmembrane transport"/>
    <property type="evidence" value="ECO:0007669"/>
    <property type="project" value="InterPro"/>
</dbReference>
<dbReference type="SUPFAM" id="SSF161098">
    <property type="entry name" value="MetI-like"/>
    <property type="match status" value="1"/>
</dbReference>
<keyword evidence="10" id="KW-0997">Cell inner membrane</keyword>
<sequence>MTDVQTTAAPQTVRRKKTIKWRKVGDHAILIAGSLLMLVPVLMVLTTSTFDNVTIHKEGIQFYFGDQFAENYRKAMFEKGGFTKTVDGARMLMNSLILGIGFAVGKIVISMMAAYAIVYFRFRFGTVAFWMIFTTLLLPLEVRILPSYEVVQSLGMLNTYQGLIIPLIASATGTFYFRQFFKSVPEELLEAARIDGAGPFKFFIDILVPLSQTMIAAMFIIMFVFGWNQYLWPTLMTTDEGMFTLVRGIKQIMQVWIGANIPDYGLAMALAIIAMTPPVAIVIFFQSWFVKGLTESDK</sequence>
<evidence type="ECO:0000256" key="1">
    <source>
        <dbReference type="ARBA" id="ARBA00004651"/>
    </source>
</evidence>
<keyword evidence="8 9" id="KW-0472">Membrane</keyword>
<dbReference type="CDD" id="cd06261">
    <property type="entry name" value="TM_PBP2"/>
    <property type="match status" value="1"/>
</dbReference>
<feature type="transmembrane region" description="Helical" evidence="9">
    <location>
        <begin position="266"/>
        <end position="290"/>
    </location>
</feature>
<feature type="transmembrane region" description="Helical" evidence="9">
    <location>
        <begin position="24"/>
        <end position="45"/>
    </location>
</feature>
<evidence type="ECO:0000256" key="2">
    <source>
        <dbReference type="ARBA" id="ARBA00011557"/>
    </source>
</evidence>
<gene>
    <name evidence="10" type="primary">ugpE</name>
    <name evidence="12" type="ORF">GFB49_09135</name>
</gene>
<evidence type="ECO:0000256" key="3">
    <source>
        <dbReference type="ARBA" id="ARBA00020515"/>
    </source>
</evidence>
<comment type="similarity">
    <text evidence="9">Belongs to the binding-protein-dependent transport system permease family.</text>
</comment>
<keyword evidence="5 10" id="KW-1003">Cell membrane</keyword>
<evidence type="ECO:0000256" key="4">
    <source>
        <dbReference type="ARBA" id="ARBA00022448"/>
    </source>
</evidence>
<comment type="subcellular location">
    <subcellularLocation>
        <location evidence="10">Cell inner membrane</location>
        <topology evidence="10">Multi-pass membrane protein</topology>
    </subcellularLocation>
    <subcellularLocation>
        <location evidence="1 9">Cell membrane</location>
        <topology evidence="1 9">Multi-pass membrane protein</topology>
    </subcellularLocation>
</comment>
<organism evidence="12 13">
    <name type="scientific">Tritonibacter litoralis</name>
    <dbReference type="NCBI Taxonomy" id="2662264"/>
    <lineage>
        <taxon>Bacteria</taxon>
        <taxon>Pseudomonadati</taxon>
        <taxon>Pseudomonadota</taxon>
        <taxon>Alphaproteobacteria</taxon>
        <taxon>Rhodobacterales</taxon>
        <taxon>Paracoccaceae</taxon>
        <taxon>Tritonibacter</taxon>
    </lineage>
</organism>
<evidence type="ECO:0000313" key="13">
    <source>
        <dbReference type="Proteomes" id="UP000444174"/>
    </source>
</evidence>
<dbReference type="PANTHER" id="PTHR43744:SF8">
    <property type="entry name" value="SN-GLYCEROL-3-PHOSPHATE TRANSPORT SYSTEM PERMEASE PROTEIN UGPE"/>
    <property type="match status" value="1"/>
</dbReference>
<dbReference type="PANTHER" id="PTHR43744">
    <property type="entry name" value="ABC TRANSPORTER PERMEASE PROTEIN MG189-RELATED-RELATED"/>
    <property type="match status" value="1"/>
</dbReference>
<comment type="subunit">
    <text evidence="2 10">The complex is composed of two ATP-binding proteins (UgpC), two transmembrane proteins (UgpA and UgpE) and a solute-binding protein (UgpB).</text>
</comment>
<feature type="domain" description="ABC transmembrane type-1" evidence="11">
    <location>
        <begin position="92"/>
        <end position="285"/>
    </location>
</feature>